<keyword evidence="1" id="KW-0472">Membrane</keyword>
<keyword evidence="1" id="KW-1133">Transmembrane helix</keyword>
<dbReference type="EMBL" id="BMLW01000018">
    <property type="protein sequence ID" value="GGP16111.1"/>
    <property type="molecule type" value="Genomic_DNA"/>
</dbReference>
<name>A0ABQ2P1Y1_9BACI</name>
<feature type="transmembrane region" description="Helical" evidence="1">
    <location>
        <begin position="45"/>
        <end position="62"/>
    </location>
</feature>
<evidence type="ECO:0000256" key="1">
    <source>
        <dbReference type="SAM" id="Phobius"/>
    </source>
</evidence>
<dbReference type="RefSeq" id="WP_188737703.1">
    <property type="nucleotide sequence ID" value="NZ_BMLW01000018.1"/>
</dbReference>
<protein>
    <submittedName>
        <fullName evidence="2">Uncharacterized protein</fullName>
    </submittedName>
</protein>
<evidence type="ECO:0000313" key="2">
    <source>
        <dbReference type="EMBL" id="GGP16111.1"/>
    </source>
</evidence>
<proteinExistence type="predicted"/>
<gene>
    <name evidence="2" type="ORF">GCM10011346_46780</name>
</gene>
<keyword evidence="1" id="KW-0812">Transmembrane</keyword>
<accession>A0ABQ2P1Y1</accession>
<feature type="transmembrane region" description="Helical" evidence="1">
    <location>
        <begin position="15"/>
        <end position="33"/>
    </location>
</feature>
<evidence type="ECO:0000313" key="3">
    <source>
        <dbReference type="Proteomes" id="UP000641206"/>
    </source>
</evidence>
<dbReference type="Proteomes" id="UP000641206">
    <property type="component" value="Unassembled WGS sequence"/>
</dbReference>
<sequence length="63" mass="6834">MLLLFSGIVIASKPVQYIGVIMIFISWLTTSAVSWKKGVTNFKKSTALVLLGLIGIIAYAAYI</sequence>
<keyword evidence="3" id="KW-1185">Reference proteome</keyword>
<comment type="caution">
    <text evidence="2">The sequence shown here is derived from an EMBL/GenBank/DDBJ whole genome shotgun (WGS) entry which is preliminary data.</text>
</comment>
<organism evidence="2 3">
    <name type="scientific">Oceanobacillus neutriphilus</name>
    <dbReference type="NCBI Taxonomy" id="531815"/>
    <lineage>
        <taxon>Bacteria</taxon>
        <taxon>Bacillati</taxon>
        <taxon>Bacillota</taxon>
        <taxon>Bacilli</taxon>
        <taxon>Bacillales</taxon>
        <taxon>Bacillaceae</taxon>
        <taxon>Oceanobacillus</taxon>
    </lineage>
</organism>
<reference evidence="3" key="1">
    <citation type="journal article" date="2019" name="Int. J. Syst. Evol. Microbiol.">
        <title>The Global Catalogue of Microorganisms (GCM) 10K type strain sequencing project: providing services to taxonomists for standard genome sequencing and annotation.</title>
        <authorList>
            <consortium name="The Broad Institute Genomics Platform"/>
            <consortium name="The Broad Institute Genome Sequencing Center for Infectious Disease"/>
            <person name="Wu L."/>
            <person name="Ma J."/>
        </authorList>
    </citation>
    <scope>NUCLEOTIDE SEQUENCE [LARGE SCALE GENOMIC DNA]</scope>
    <source>
        <strain evidence="3">CGMCC 1.7693</strain>
    </source>
</reference>